<dbReference type="Gene3D" id="3.40.190.290">
    <property type="match status" value="1"/>
</dbReference>
<proteinExistence type="inferred from homology"/>
<dbReference type="SUPFAM" id="SSF46785">
    <property type="entry name" value="Winged helix' DNA-binding domain"/>
    <property type="match status" value="1"/>
</dbReference>
<keyword evidence="2" id="KW-0805">Transcription regulation</keyword>
<dbReference type="EMBL" id="JAKREW010000028">
    <property type="protein sequence ID" value="MCG7507719.1"/>
    <property type="molecule type" value="Genomic_DNA"/>
</dbReference>
<evidence type="ECO:0000313" key="6">
    <source>
        <dbReference type="EMBL" id="MCG7507719.1"/>
    </source>
</evidence>
<dbReference type="CDD" id="cd08422">
    <property type="entry name" value="PBP2_CrgA_like"/>
    <property type="match status" value="1"/>
</dbReference>
<dbReference type="RefSeq" id="WP_239369144.1">
    <property type="nucleotide sequence ID" value="NZ_JAKREW010000028.1"/>
</dbReference>
<dbReference type="Proteomes" id="UP001201701">
    <property type="component" value="Unassembled WGS sequence"/>
</dbReference>
<keyword evidence="4" id="KW-0804">Transcription</keyword>
<evidence type="ECO:0000256" key="1">
    <source>
        <dbReference type="ARBA" id="ARBA00009437"/>
    </source>
</evidence>
<dbReference type="InterPro" id="IPR036388">
    <property type="entry name" value="WH-like_DNA-bd_sf"/>
</dbReference>
<dbReference type="InterPro" id="IPR000847">
    <property type="entry name" value="LysR_HTH_N"/>
</dbReference>
<keyword evidence="3" id="KW-0238">DNA-binding</keyword>
<accession>A0ABS9QMA7</accession>
<evidence type="ECO:0000256" key="3">
    <source>
        <dbReference type="ARBA" id="ARBA00023125"/>
    </source>
</evidence>
<comment type="similarity">
    <text evidence="1">Belongs to the LysR transcriptional regulatory family.</text>
</comment>
<sequence>MARRFDHLGDVEAFVTVVEKGSFTSGAVALSTTASVLSRAITRLEVRLGTQLLRRTTRQLNLTEAGRDYLEQARAAFSLIDDAERAIGGREGALTGRVRLSVSTTYGHFRLPEKLARFAAAHPHVKVEVNIANRNVDLIAEGYDIAIRGGELPDSGLIGRKLEEATLQLVAAPSYLERKGMPQDIHELTRHVCLPFIMPSTGKPAPWLFSVEGKNLDWVPEGDIQVFDDILGVVSLAEAGAGICQAYDFVVRDRLERGKLVRVMPQVAGRSRAFSLLYAPHRSLPAAVRTLIDFLVT</sequence>
<comment type="caution">
    <text evidence="6">The sequence shown here is derived from an EMBL/GenBank/DDBJ whole genome shotgun (WGS) entry which is preliminary data.</text>
</comment>
<evidence type="ECO:0000256" key="2">
    <source>
        <dbReference type="ARBA" id="ARBA00023015"/>
    </source>
</evidence>
<name>A0ABS9QMA7_9HYPH</name>
<dbReference type="PROSITE" id="PS50931">
    <property type="entry name" value="HTH_LYSR"/>
    <property type="match status" value="1"/>
</dbReference>
<gene>
    <name evidence="6" type="ORF">L4923_22020</name>
</gene>
<dbReference type="Gene3D" id="1.10.10.10">
    <property type="entry name" value="Winged helix-like DNA-binding domain superfamily/Winged helix DNA-binding domain"/>
    <property type="match status" value="1"/>
</dbReference>
<protein>
    <submittedName>
        <fullName evidence="6">LysR family transcriptional regulator</fullName>
    </submittedName>
</protein>
<dbReference type="InterPro" id="IPR036390">
    <property type="entry name" value="WH_DNA-bd_sf"/>
</dbReference>
<dbReference type="Pfam" id="PF00126">
    <property type="entry name" value="HTH_1"/>
    <property type="match status" value="1"/>
</dbReference>
<evidence type="ECO:0000313" key="7">
    <source>
        <dbReference type="Proteomes" id="UP001201701"/>
    </source>
</evidence>
<dbReference type="SUPFAM" id="SSF53850">
    <property type="entry name" value="Periplasmic binding protein-like II"/>
    <property type="match status" value="1"/>
</dbReference>
<organism evidence="6 7">
    <name type="scientific">Mesorhizobium retamae</name>
    <dbReference type="NCBI Taxonomy" id="2912854"/>
    <lineage>
        <taxon>Bacteria</taxon>
        <taxon>Pseudomonadati</taxon>
        <taxon>Pseudomonadota</taxon>
        <taxon>Alphaproteobacteria</taxon>
        <taxon>Hyphomicrobiales</taxon>
        <taxon>Phyllobacteriaceae</taxon>
        <taxon>Mesorhizobium</taxon>
    </lineage>
</organism>
<dbReference type="Pfam" id="PF03466">
    <property type="entry name" value="LysR_substrate"/>
    <property type="match status" value="1"/>
</dbReference>
<dbReference type="InterPro" id="IPR005119">
    <property type="entry name" value="LysR_subst-bd"/>
</dbReference>
<feature type="domain" description="HTH lysR-type" evidence="5">
    <location>
        <begin position="12"/>
        <end position="63"/>
    </location>
</feature>
<dbReference type="InterPro" id="IPR058163">
    <property type="entry name" value="LysR-type_TF_proteobact-type"/>
</dbReference>
<dbReference type="PANTHER" id="PTHR30537:SF5">
    <property type="entry name" value="HTH-TYPE TRANSCRIPTIONAL ACTIVATOR TTDR-RELATED"/>
    <property type="match status" value="1"/>
</dbReference>
<evidence type="ECO:0000259" key="5">
    <source>
        <dbReference type="PROSITE" id="PS50931"/>
    </source>
</evidence>
<reference evidence="6 7" key="1">
    <citation type="submission" date="2022-02" db="EMBL/GenBank/DDBJ databases">
        <title>Draft genome sequence of Mezorhizobium retamae strain IRAMC:0171 isolated from Retama raetam nodules.</title>
        <authorList>
            <person name="Bengaied R."/>
            <person name="Sbissi I."/>
            <person name="Huber K."/>
            <person name="Ghodbane F."/>
            <person name="Nouioui I."/>
            <person name="Tarhouni M."/>
            <person name="Gtari M."/>
        </authorList>
    </citation>
    <scope>NUCLEOTIDE SEQUENCE [LARGE SCALE GENOMIC DNA]</scope>
    <source>
        <strain evidence="6 7">IRAMC:0171</strain>
    </source>
</reference>
<dbReference type="PANTHER" id="PTHR30537">
    <property type="entry name" value="HTH-TYPE TRANSCRIPTIONAL REGULATOR"/>
    <property type="match status" value="1"/>
</dbReference>
<keyword evidence="7" id="KW-1185">Reference proteome</keyword>
<evidence type="ECO:0000256" key="4">
    <source>
        <dbReference type="ARBA" id="ARBA00023163"/>
    </source>
</evidence>